<comment type="catalytic activity">
    <reaction evidence="10">
        <text>3-methyl-2-oxobutanoate(out) + H(+)(out) = 3-methyl-2-oxobutanoate(in) + H(+)(in)</text>
        <dbReference type="Rhea" id="RHEA:71783"/>
        <dbReference type="ChEBI" id="CHEBI:11851"/>
        <dbReference type="ChEBI" id="CHEBI:15378"/>
    </reaction>
</comment>
<comment type="similarity">
    <text evidence="2">Belongs to the major facilitator superfamily. Monocarboxylate porter (TC 2.A.1.13) family.</text>
</comment>
<dbReference type="FunFam" id="1.20.1250.20:FF:000030">
    <property type="entry name" value="monocarboxylate transporter 1 isoform X1"/>
    <property type="match status" value="1"/>
</dbReference>
<dbReference type="InterPro" id="IPR036259">
    <property type="entry name" value="MFS_trans_sf"/>
</dbReference>
<evidence type="ECO:0000313" key="14">
    <source>
        <dbReference type="Ensembl" id="ENSAMXP00000029620.1"/>
    </source>
</evidence>
<comment type="catalytic activity">
    <reaction evidence="9">
        <text>4-methyl-2-oxopentanoate(out) + H(+)(out) = 4-methyl-2-oxopentanoate(in) + H(+)(in)</text>
        <dbReference type="Rhea" id="RHEA:71779"/>
        <dbReference type="ChEBI" id="CHEBI:15378"/>
        <dbReference type="ChEBI" id="CHEBI:17865"/>
    </reaction>
</comment>
<keyword evidence="8 12" id="KW-0472">Membrane</keyword>
<feature type="transmembrane region" description="Helical" evidence="12">
    <location>
        <begin position="316"/>
        <end position="337"/>
    </location>
</feature>
<dbReference type="GeneTree" id="ENSGT00940000164303"/>
<organism evidence="14 15">
    <name type="scientific">Astyanax mexicanus</name>
    <name type="common">Blind cave fish</name>
    <name type="synonym">Astyanax fasciatus mexicanus</name>
    <dbReference type="NCBI Taxonomy" id="7994"/>
    <lineage>
        <taxon>Eukaryota</taxon>
        <taxon>Metazoa</taxon>
        <taxon>Chordata</taxon>
        <taxon>Craniata</taxon>
        <taxon>Vertebrata</taxon>
        <taxon>Euteleostomi</taxon>
        <taxon>Actinopterygii</taxon>
        <taxon>Neopterygii</taxon>
        <taxon>Teleostei</taxon>
        <taxon>Ostariophysi</taxon>
        <taxon>Characiformes</taxon>
        <taxon>Characoidei</taxon>
        <taxon>Acestrorhamphidae</taxon>
        <taxon>Acestrorhamphinae</taxon>
        <taxon>Astyanax</taxon>
    </lineage>
</organism>
<evidence type="ECO:0000256" key="9">
    <source>
        <dbReference type="ARBA" id="ARBA00034216"/>
    </source>
</evidence>
<dbReference type="InterPro" id="IPR050327">
    <property type="entry name" value="Proton-linked_MCT"/>
</dbReference>
<dbReference type="Gene3D" id="1.20.1250.20">
    <property type="entry name" value="MFS general substrate transporter like domains"/>
    <property type="match status" value="1"/>
</dbReference>
<feature type="compositionally biased region" description="Basic and acidic residues" evidence="11">
    <location>
        <begin position="426"/>
        <end position="446"/>
    </location>
</feature>
<feature type="transmembrane region" description="Helical" evidence="12">
    <location>
        <begin position="380"/>
        <end position="402"/>
    </location>
</feature>
<evidence type="ECO:0000256" key="6">
    <source>
        <dbReference type="ARBA" id="ARBA00022847"/>
    </source>
</evidence>
<evidence type="ECO:0000256" key="7">
    <source>
        <dbReference type="ARBA" id="ARBA00022989"/>
    </source>
</evidence>
<dbReference type="InterPro" id="IPR020846">
    <property type="entry name" value="MFS_dom"/>
</dbReference>
<dbReference type="PROSITE" id="PS50850">
    <property type="entry name" value="MFS"/>
    <property type="match status" value="1"/>
</dbReference>
<feature type="region of interest" description="Disordered" evidence="11">
    <location>
        <begin position="425"/>
        <end position="446"/>
    </location>
</feature>
<feature type="transmembrane region" description="Helical" evidence="12">
    <location>
        <begin position="222"/>
        <end position="243"/>
    </location>
</feature>
<dbReference type="SUPFAM" id="SSF103473">
    <property type="entry name" value="MFS general substrate transporter"/>
    <property type="match status" value="1"/>
</dbReference>
<reference evidence="14" key="4">
    <citation type="submission" date="2025-09" db="UniProtKB">
        <authorList>
            <consortium name="Ensembl"/>
        </authorList>
    </citation>
    <scope>IDENTIFICATION</scope>
</reference>
<keyword evidence="5 12" id="KW-0812">Transmembrane</keyword>
<dbReference type="Ensembl" id="ENSAMXT00000045420.1">
    <property type="protein sequence ID" value="ENSAMXP00000029620.1"/>
    <property type="gene ID" value="ENSAMXG00000030907.1"/>
</dbReference>
<comment type="subcellular location">
    <subcellularLocation>
        <location evidence="1">Basolateral cell membrane</location>
        <topology evidence="1">Multi-pass membrane protein</topology>
    </subcellularLocation>
</comment>
<feature type="domain" description="Major facilitator superfamily (MFS) profile" evidence="13">
    <location>
        <begin position="19"/>
        <end position="404"/>
    </location>
</feature>
<name>A0A3B1IJA0_ASTMX</name>
<dbReference type="GO" id="GO:0016323">
    <property type="term" value="C:basolateral plasma membrane"/>
    <property type="evidence" value="ECO:0007669"/>
    <property type="project" value="UniProtKB-SubCell"/>
</dbReference>
<dbReference type="Pfam" id="PF07690">
    <property type="entry name" value="MFS_1"/>
    <property type="match status" value="1"/>
</dbReference>
<evidence type="ECO:0000256" key="11">
    <source>
        <dbReference type="SAM" id="MobiDB-lite"/>
    </source>
</evidence>
<proteinExistence type="inferred from homology"/>
<keyword evidence="3" id="KW-0813">Transport</keyword>
<dbReference type="PANTHER" id="PTHR11360:SF92">
    <property type="entry name" value="MAJOR FACILITATOR SUPERFAMILY (MFS) PROFILE DOMAIN-CONTAINING PROTEIN"/>
    <property type="match status" value="1"/>
</dbReference>
<accession>A0A3B1IJA0</accession>
<reference evidence="15" key="2">
    <citation type="journal article" date="2014" name="Nat. Commun.">
        <title>The cavefish genome reveals candidate genes for eye loss.</title>
        <authorList>
            <person name="McGaugh S.E."/>
            <person name="Gross J.B."/>
            <person name="Aken B."/>
            <person name="Blin M."/>
            <person name="Borowsky R."/>
            <person name="Chalopin D."/>
            <person name="Hinaux H."/>
            <person name="Jeffery W.R."/>
            <person name="Keene A."/>
            <person name="Ma L."/>
            <person name="Minx P."/>
            <person name="Murphy D."/>
            <person name="O'Quin K.E."/>
            <person name="Retaux S."/>
            <person name="Rohner N."/>
            <person name="Searle S.M."/>
            <person name="Stahl B.A."/>
            <person name="Tabin C."/>
            <person name="Volff J.N."/>
            <person name="Yoshizawa M."/>
            <person name="Warren W.C."/>
        </authorList>
    </citation>
    <scope>NUCLEOTIDE SEQUENCE [LARGE SCALE GENOMIC DNA]</scope>
    <source>
        <strain evidence="15">female</strain>
    </source>
</reference>
<sequence length="446" mass="49321">MGAVLDEVLGYTPPDGGWGWVVVFGAFISIGFSYAFPKALTVYFKEIRKHFGVSYSQIAWVSSIMLAVMYAGGPISSILVNRYGCRPVVITGGIMCGVSMVAASFSTSITHLYICVGIVGGLGLSFNLQPSLTIIGRYFQSRRPIANGLAMAGSPVFLCTLAPLNQFLFDRFGWRGGFFILGGMLLNCCVAGSLMRPLSIGKYEFNVISCCTNLSLFQHRGFIIYLIGNMVMFFGFFSPMIFLAPYAKYRGVDEYSAASLLSALALVDMFARPGTGMLANTRWIRPRVQYLFSFAITYNGVCHLLCPLASGYWGLVAYAVCYGLVYGMVCALLFECLMDLVGPCRFSNAVGLVTILECCPVLLGPPIAGALVDMFGDYSYMFYLCGAVMLTAGLFLFIMNFFNYRRMDRRAKRAQEKNMSLQTITDHQEQRLEEERRDTQSKLLEV</sequence>
<evidence type="ECO:0000256" key="3">
    <source>
        <dbReference type="ARBA" id="ARBA00022448"/>
    </source>
</evidence>
<evidence type="ECO:0000256" key="1">
    <source>
        <dbReference type="ARBA" id="ARBA00004554"/>
    </source>
</evidence>
<evidence type="ECO:0000256" key="12">
    <source>
        <dbReference type="SAM" id="Phobius"/>
    </source>
</evidence>
<evidence type="ECO:0000259" key="13">
    <source>
        <dbReference type="PROSITE" id="PS50850"/>
    </source>
</evidence>
<feature type="transmembrane region" description="Helical" evidence="12">
    <location>
        <begin position="176"/>
        <end position="195"/>
    </location>
</feature>
<evidence type="ECO:0000256" key="4">
    <source>
        <dbReference type="ARBA" id="ARBA00022475"/>
    </source>
</evidence>
<dbReference type="Bgee" id="ENSAMXG00000030907">
    <property type="expression patterns" value="Expressed in embryo"/>
</dbReference>
<dbReference type="Proteomes" id="UP000018467">
    <property type="component" value="Unassembled WGS sequence"/>
</dbReference>
<protein>
    <recommendedName>
        <fullName evidence="13">Major facilitator superfamily (MFS) profile domain-containing protein</fullName>
    </recommendedName>
</protein>
<feature type="transmembrane region" description="Helical" evidence="12">
    <location>
        <begin position="349"/>
        <end position="368"/>
    </location>
</feature>
<keyword evidence="7 12" id="KW-1133">Transmembrane helix</keyword>
<evidence type="ECO:0000313" key="15">
    <source>
        <dbReference type="Proteomes" id="UP000018467"/>
    </source>
</evidence>
<evidence type="ECO:0000256" key="2">
    <source>
        <dbReference type="ARBA" id="ARBA00006727"/>
    </source>
</evidence>
<evidence type="ECO:0000256" key="5">
    <source>
        <dbReference type="ARBA" id="ARBA00022692"/>
    </source>
</evidence>
<dbReference type="InParanoid" id="A0A3B1IJA0"/>
<dbReference type="STRING" id="7994.ENSAMXP00000029620"/>
<evidence type="ECO:0000256" key="8">
    <source>
        <dbReference type="ARBA" id="ARBA00023136"/>
    </source>
</evidence>
<evidence type="ECO:0000256" key="10">
    <source>
        <dbReference type="ARBA" id="ARBA00034218"/>
    </source>
</evidence>
<feature type="transmembrane region" description="Helical" evidence="12">
    <location>
        <begin position="58"/>
        <end position="80"/>
    </location>
</feature>
<dbReference type="InterPro" id="IPR011701">
    <property type="entry name" value="MFS"/>
</dbReference>
<keyword evidence="15" id="KW-1185">Reference proteome</keyword>
<dbReference type="PANTHER" id="PTHR11360">
    <property type="entry name" value="MONOCARBOXYLATE TRANSPORTER"/>
    <property type="match status" value="1"/>
</dbReference>
<keyword evidence="6" id="KW-0769">Symport</keyword>
<dbReference type="GO" id="GO:0008028">
    <property type="term" value="F:monocarboxylic acid transmembrane transporter activity"/>
    <property type="evidence" value="ECO:0007669"/>
    <property type="project" value="TreeGrafter"/>
</dbReference>
<keyword evidence="4" id="KW-1003">Cell membrane</keyword>
<feature type="transmembrane region" description="Helical" evidence="12">
    <location>
        <begin position="17"/>
        <end position="37"/>
    </location>
</feature>
<feature type="transmembrane region" description="Helical" evidence="12">
    <location>
        <begin position="100"/>
        <end position="124"/>
    </location>
</feature>
<feature type="transmembrane region" description="Helical" evidence="12">
    <location>
        <begin position="145"/>
        <end position="164"/>
    </location>
</feature>
<reference evidence="14" key="3">
    <citation type="submission" date="2025-08" db="UniProtKB">
        <authorList>
            <consortium name="Ensembl"/>
        </authorList>
    </citation>
    <scope>IDENTIFICATION</scope>
</reference>
<dbReference type="AlphaFoldDB" id="A0A3B1IJA0"/>
<reference evidence="15" key="1">
    <citation type="submission" date="2013-03" db="EMBL/GenBank/DDBJ databases">
        <authorList>
            <person name="Jeffery W."/>
            <person name="Warren W."/>
            <person name="Wilson R.K."/>
        </authorList>
    </citation>
    <scope>NUCLEOTIDE SEQUENCE</scope>
    <source>
        <strain evidence="15">female</strain>
    </source>
</reference>
<dbReference type="GO" id="GO:0015293">
    <property type="term" value="F:symporter activity"/>
    <property type="evidence" value="ECO:0007669"/>
    <property type="project" value="UniProtKB-KW"/>
</dbReference>